<sequence length="278" mass="30369">VGEVTGRIAHLMTATQNVEVRGRHLETQSVLVEDVSGKIRVQLWESQEGLVLFGKTYKFNNLSTREYQGELFVTTTRQTTIEEVRPLPGLGAIAPCDVREDPVISVCAEITRAEVAVSRTCGNCRSAQMEFDPKKKYHRCRKCNMLQKTEMYQPSAIANVTVCGDFGELNACITNSVLQRCLRSSELSHLLRDDQNMEEHLLECGSLKLHIQKDNVVAMVKIPEETPSDTSSSESSVSAEVQYVAAGEAGPVCATPEMQSVCAAGKGGTVSATGDLEL</sequence>
<evidence type="ECO:0000313" key="1">
    <source>
        <dbReference type="EMBL" id="KAL0148848.1"/>
    </source>
</evidence>
<dbReference type="Gene3D" id="2.40.50.140">
    <property type="entry name" value="Nucleic acid-binding proteins"/>
    <property type="match status" value="1"/>
</dbReference>
<evidence type="ECO:0008006" key="3">
    <source>
        <dbReference type="Google" id="ProtNLM"/>
    </source>
</evidence>
<accession>A0ABD0MKX9</accession>
<dbReference type="Proteomes" id="UP001529510">
    <property type="component" value="Unassembled WGS sequence"/>
</dbReference>
<dbReference type="SUPFAM" id="SSF50249">
    <property type="entry name" value="Nucleic acid-binding proteins"/>
    <property type="match status" value="1"/>
</dbReference>
<comment type="caution">
    <text evidence="1">The sequence shown here is derived from an EMBL/GenBank/DDBJ whole genome shotgun (WGS) entry which is preliminary data.</text>
</comment>
<dbReference type="InterPro" id="IPR012340">
    <property type="entry name" value="NA-bd_OB-fold"/>
</dbReference>
<feature type="non-terminal residue" evidence="1">
    <location>
        <position position="278"/>
    </location>
</feature>
<evidence type="ECO:0000313" key="2">
    <source>
        <dbReference type="Proteomes" id="UP001529510"/>
    </source>
</evidence>
<feature type="non-terminal residue" evidence="1">
    <location>
        <position position="1"/>
    </location>
</feature>
<proteinExistence type="predicted"/>
<protein>
    <recommendedName>
        <fullName evidence="3">Replication factor A C-terminal domain-containing protein</fullName>
    </recommendedName>
</protein>
<gene>
    <name evidence="1" type="ORF">M9458_055857</name>
</gene>
<name>A0ABD0MKX9_CIRMR</name>
<dbReference type="EMBL" id="JAMKFB020000601">
    <property type="protein sequence ID" value="KAL0148848.1"/>
    <property type="molecule type" value="Genomic_DNA"/>
</dbReference>
<reference evidence="1 2" key="1">
    <citation type="submission" date="2024-05" db="EMBL/GenBank/DDBJ databases">
        <title>Genome sequencing and assembly of Indian major carp, Cirrhinus mrigala (Hamilton, 1822).</title>
        <authorList>
            <person name="Mohindra V."/>
            <person name="Chowdhury L.M."/>
            <person name="Lal K."/>
            <person name="Jena J.K."/>
        </authorList>
    </citation>
    <scope>NUCLEOTIDE SEQUENCE [LARGE SCALE GENOMIC DNA]</scope>
    <source>
        <strain evidence="1">CM1030</strain>
        <tissue evidence="1">Blood</tissue>
    </source>
</reference>
<dbReference type="AlphaFoldDB" id="A0ABD0MKX9"/>
<keyword evidence="2" id="KW-1185">Reference proteome</keyword>
<organism evidence="1 2">
    <name type="scientific">Cirrhinus mrigala</name>
    <name type="common">Mrigala</name>
    <dbReference type="NCBI Taxonomy" id="683832"/>
    <lineage>
        <taxon>Eukaryota</taxon>
        <taxon>Metazoa</taxon>
        <taxon>Chordata</taxon>
        <taxon>Craniata</taxon>
        <taxon>Vertebrata</taxon>
        <taxon>Euteleostomi</taxon>
        <taxon>Actinopterygii</taxon>
        <taxon>Neopterygii</taxon>
        <taxon>Teleostei</taxon>
        <taxon>Ostariophysi</taxon>
        <taxon>Cypriniformes</taxon>
        <taxon>Cyprinidae</taxon>
        <taxon>Labeoninae</taxon>
        <taxon>Labeonini</taxon>
        <taxon>Cirrhinus</taxon>
    </lineage>
</organism>